<protein>
    <submittedName>
        <fullName evidence="2">RTJK polymerase</fullName>
    </submittedName>
</protein>
<dbReference type="Pfam" id="PF00078">
    <property type="entry name" value="RVT_1"/>
    <property type="match status" value="1"/>
</dbReference>
<reference evidence="2 3" key="1">
    <citation type="submission" date="2019-09" db="EMBL/GenBank/DDBJ databases">
        <title>Bird 10,000 Genomes (B10K) Project - Family phase.</title>
        <authorList>
            <person name="Zhang G."/>
        </authorList>
    </citation>
    <scope>NUCLEOTIDE SEQUENCE [LARGE SCALE GENOMIC DNA]</scope>
    <source>
        <strain evidence="2">B10K-DU-005-73</strain>
        <tissue evidence="2">Liver</tissue>
    </source>
</reference>
<dbReference type="EMBL" id="VXAK01010244">
    <property type="protein sequence ID" value="NXK20751.1"/>
    <property type="molecule type" value="Genomic_DNA"/>
</dbReference>
<organism evidence="2 3">
    <name type="scientific">Arenaria interpres</name>
    <name type="common">Ruddy turnstone</name>
    <name type="synonym">Tringa interpres</name>
    <dbReference type="NCBI Taxonomy" id="54971"/>
    <lineage>
        <taxon>Eukaryota</taxon>
        <taxon>Metazoa</taxon>
        <taxon>Chordata</taxon>
        <taxon>Craniata</taxon>
        <taxon>Vertebrata</taxon>
        <taxon>Euteleostomi</taxon>
        <taxon>Archelosauria</taxon>
        <taxon>Archosauria</taxon>
        <taxon>Dinosauria</taxon>
        <taxon>Saurischia</taxon>
        <taxon>Theropoda</taxon>
        <taxon>Coelurosauria</taxon>
        <taxon>Aves</taxon>
        <taxon>Neognathae</taxon>
        <taxon>Neoaves</taxon>
        <taxon>Charadriiformes</taxon>
        <taxon>Scolopacidae</taxon>
        <taxon>Arenaria</taxon>
    </lineage>
</organism>
<dbReference type="AlphaFoldDB" id="A0A7L0HKK3"/>
<feature type="domain" description="Reverse transcriptase" evidence="1">
    <location>
        <begin position="1"/>
        <end position="102"/>
    </location>
</feature>
<comment type="caution">
    <text evidence="2">The sequence shown here is derived from an EMBL/GenBank/DDBJ whole genome shotgun (WGS) entry which is preliminary data.</text>
</comment>
<proteinExistence type="predicted"/>
<dbReference type="PROSITE" id="PS50878">
    <property type="entry name" value="RT_POL"/>
    <property type="match status" value="1"/>
</dbReference>
<evidence type="ECO:0000313" key="2">
    <source>
        <dbReference type="EMBL" id="NXK20751.1"/>
    </source>
</evidence>
<evidence type="ECO:0000313" key="3">
    <source>
        <dbReference type="Proteomes" id="UP000541811"/>
    </source>
</evidence>
<feature type="non-terminal residue" evidence="2">
    <location>
        <position position="1"/>
    </location>
</feature>
<accession>A0A7L0HKK3</accession>
<name>A0A7L0HKK3_AREIN</name>
<keyword evidence="3" id="KW-1185">Reference proteome</keyword>
<feature type="non-terminal residue" evidence="2">
    <location>
        <position position="102"/>
    </location>
</feature>
<dbReference type="InterPro" id="IPR000477">
    <property type="entry name" value="RT_dom"/>
</dbReference>
<dbReference type="PANTHER" id="PTHR33332">
    <property type="entry name" value="REVERSE TRANSCRIPTASE DOMAIN-CONTAINING PROTEIN"/>
    <property type="match status" value="1"/>
</dbReference>
<gene>
    <name evidence="2" type="primary">Pol_0</name>
    <name evidence="2" type="ORF">AREINT_R15260</name>
</gene>
<evidence type="ECO:0000259" key="1">
    <source>
        <dbReference type="PROSITE" id="PS50878"/>
    </source>
</evidence>
<sequence length="102" mass="11206">KTHPILILSYFYQVSVKAVDVVYLDFSKVFDTVSYSTLLEKLAAHGLGGSTLCWVKNWLEGPAQRVLVNGVKSSWRPVMSGVLQGSALGAVLFNIFISDLDE</sequence>
<dbReference type="Proteomes" id="UP000541811">
    <property type="component" value="Unassembled WGS sequence"/>
</dbReference>